<comment type="similarity">
    <text evidence="1">Belongs to the membrane fusion protein (MFP) (TC 8.A.1) family.</text>
</comment>
<dbReference type="PANTHER" id="PTHR30097">
    <property type="entry name" value="CATION EFFLUX SYSTEM PROTEIN CUSB"/>
    <property type="match status" value="1"/>
</dbReference>
<dbReference type="Pfam" id="PF25919">
    <property type="entry name" value="BSH_CusB"/>
    <property type="match status" value="1"/>
</dbReference>
<gene>
    <name evidence="8" type="ORF">FLL46_20175</name>
</gene>
<dbReference type="Gene3D" id="2.40.30.170">
    <property type="match status" value="1"/>
</dbReference>
<dbReference type="Pfam" id="PF25869">
    <property type="entry name" value="3HB_CusB"/>
    <property type="match status" value="1"/>
</dbReference>
<dbReference type="InterPro" id="IPR042230">
    <property type="entry name" value="CusF_sf"/>
</dbReference>
<evidence type="ECO:0000259" key="7">
    <source>
        <dbReference type="Pfam" id="PF25975"/>
    </source>
</evidence>
<dbReference type="Pfam" id="PF25954">
    <property type="entry name" value="Beta-barrel_RND_2"/>
    <property type="match status" value="1"/>
</dbReference>
<comment type="caution">
    <text evidence="8">The sequence shown here is derived from an EMBL/GenBank/DDBJ whole genome shotgun (WGS) entry which is preliminary data.</text>
</comment>
<evidence type="ECO:0000256" key="1">
    <source>
        <dbReference type="ARBA" id="ARBA00009477"/>
    </source>
</evidence>
<dbReference type="AlphaFoldDB" id="A0A545U817"/>
<organism evidence="8 9">
    <name type="scientific">Aliikangiella coralliicola</name>
    <dbReference type="NCBI Taxonomy" id="2592383"/>
    <lineage>
        <taxon>Bacteria</taxon>
        <taxon>Pseudomonadati</taxon>
        <taxon>Pseudomonadota</taxon>
        <taxon>Gammaproteobacteria</taxon>
        <taxon>Oceanospirillales</taxon>
        <taxon>Pleioneaceae</taxon>
        <taxon>Aliikangiella</taxon>
    </lineage>
</organism>
<dbReference type="EMBL" id="VIKS01000012">
    <property type="protein sequence ID" value="TQV85606.1"/>
    <property type="molecule type" value="Genomic_DNA"/>
</dbReference>
<dbReference type="Proteomes" id="UP000315439">
    <property type="component" value="Unassembled WGS sequence"/>
</dbReference>
<dbReference type="Gene3D" id="2.40.420.20">
    <property type="match status" value="1"/>
</dbReference>
<name>A0A545U817_9GAMM</name>
<dbReference type="GO" id="GO:0030288">
    <property type="term" value="C:outer membrane-bounded periplasmic space"/>
    <property type="evidence" value="ECO:0007669"/>
    <property type="project" value="TreeGrafter"/>
</dbReference>
<dbReference type="GO" id="GO:0022857">
    <property type="term" value="F:transmembrane transporter activity"/>
    <property type="evidence" value="ECO:0007669"/>
    <property type="project" value="InterPro"/>
</dbReference>
<keyword evidence="2" id="KW-0813">Transport</keyword>
<dbReference type="InterPro" id="IPR051909">
    <property type="entry name" value="MFP_Cation_Efflux"/>
</dbReference>
<keyword evidence="9" id="KW-1185">Reference proteome</keyword>
<dbReference type="GO" id="GO:0046914">
    <property type="term" value="F:transition metal ion binding"/>
    <property type="evidence" value="ECO:0007669"/>
    <property type="project" value="TreeGrafter"/>
</dbReference>
<dbReference type="InterPro" id="IPR021647">
    <property type="entry name" value="CusF_Ec"/>
</dbReference>
<evidence type="ECO:0000259" key="5">
    <source>
        <dbReference type="Pfam" id="PF25919"/>
    </source>
</evidence>
<dbReference type="InterPro" id="IPR006143">
    <property type="entry name" value="RND_pump_MFP"/>
</dbReference>
<evidence type="ECO:0000259" key="3">
    <source>
        <dbReference type="Pfam" id="PF19335"/>
    </source>
</evidence>
<dbReference type="FunFam" id="2.40.30.170:FF:000010">
    <property type="entry name" value="Efflux RND transporter periplasmic adaptor subunit"/>
    <property type="match status" value="1"/>
</dbReference>
<evidence type="ECO:0000313" key="8">
    <source>
        <dbReference type="EMBL" id="TQV85606.1"/>
    </source>
</evidence>
<feature type="domain" description="CusB-like barrel-sandwich hybrid" evidence="5">
    <location>
        <begin position="119"/>
        <end position="234"/>
    </location>
</feature>
<dbReference type="InterPro" id="IPR058791">
    <property type="entry name" value="3HB_CusB"/>
</dbReference>
<evidence type="ECO:0000313" key="9">
    <source>
        <dbReference type="Proteomes" id="UP000315439"/>
    </source>
</evidence>
<reference evidence="8 9" key="1">
    <citation type="submission" date="2019-07" db="EMBL/GenBank/DDBJ databases">
        <title>Draft genome for Aliikangiella sp. M105.</title>
        <authorList>
            <person name="Wang G."/>
        </authorList>
    </citation>
    <scope>NUCLEOTIDE SEQUENCE [LARGE SCALE GENOMIC DNA]</scope>
    <source>
        <strain evidence="8 9">M105</strain>
    </source>
</reference>
<dbReference type="Pfam" id="PF11604">
    <property type="entry name" value="CusF_Ec"/>
    <property type="match status" value="1"/>
</dbReference>
<evidence type="ECO:0000256" key="2">
    <source>
        <dbReference type="ARBA" id="ARBA00022448"/>
    </source>
</evidence>
<sequence>MMAILKVVNSSLGGMTHDPQTKSENGSVENTMEEKPLYWVAPMDANYKRDKPGKSPMGMDLIPVYAEDSSSNESGPGAIKISPEVVNNLGVRTSLVVKKALQAEINTVGYVQYDENLLVHIHPRVEGWIEKLYLKAEGDPVKKGQPLYEIYSPALVNAQEELLLAIERKNRRLIRAAEERLAALQIPSSVIERLRKNRQVLQHITFFAPQNGVVDNLNIRQGFFVKPGTTLMSIGALEQVWVEAEIFERQAPLVKTGTPVTMSLDYLPGQDWHGKVDYIYPTLDATTRTVKVRLRFENRNNLLKPNMFAQVTIHAQSETETVVVPKEAVIRTGSQDRVVLALENGRFKSIAVKIGIQDQRHMEILSGVKAGEKVVTSAQFLIDSESSKSSDFKRMQPMNSDEQTMVMSATVDGKINTIDVEKRVVNISRGPIEKWGRAATTMDFSVDNSIDLSQLSENAVVRFTFEIRDGSFIIIELDKTTSQNESYEENHSARNSSKHSFHKYFSGLNKVQSVEHDVTKEFSS</sequence>
<dbReference type="GO" id="GO:0060003">
    <property type="term" value="P:copper ion export"/>
    <property type="evidence" value="ECO:0007669"/>
    <property type="project" value="TreeGrafter"/>
</dbReference>
<dbReference type="GO" id="GO:0015679">
    <property type="term" value="P:plasma membrane copper ion transport"/>
    <property type="evidence" value="ECO:0007669"/>
    <property type="project" value="TreeGrafter"/>
</dbReference>
<dbReference type="Gene3D" id="6.10.140.730">
    <property type="match status" value="1"/>
</dbReference>
<dbReference type="SUPFAM" id="SSF111369">
    <property type="entry name" value="HlyD-like secretion proteins"/>
    <property type="match status" value="1"/>
</dbReference>
<feature type="domain" description="CusB-like three alpha-helical bundle" evidence="4">
    <location>
        <begin position="155"/>
        <end position="200"/>
    </location>
</feature>
<dbReference type="InterPro" id="IPR058792">
    <property type="entry name" value="Beta-barrel_RND_2"/>
</dbReference>
<dbReference type="NCBIfam" id="TIGR01730">
    <property type="entry name" value="RND_mfp"/>
    <property type="match status" value="1"/>
</dbReference>
<dbReference type="Gene3D" id="2.40.50.100">
    <property type="match status" value="1"/>
</dbReference>
<dbReference type="Pfam" id="PF25975">
    <property type="entry name" value="CzcB_C"/>
    <property type="match status" value="1"/>
</dbReference>
<feature type="domain" description="Heavy metal binding" evidence="3">
    <location>
        <begin position="38"/>
        <end position="64"/>
    </location>
</feature>
<dbReference type="Pfam" id="PF19335">
    <property type="entry name" value="HMBD"/>
    <property type="match status" value="1"/>
</dbReference>
<evidence type="ECO:0000259" key="4">
    <source>
        <dbReference type="Pfam" id="PF25869"/>
    </source>
</evidence>
<accession>A0A545U817</accession>
<feature type="domain" description="CusB-like beta-barrel" evidence="6">
    <location>
        <begin position="239"/>
        <end position="316"/>
    </location>
</feature>
<proteinExistence type="inferred from homology"/>
<protein>
    <submittedName>
        <fullName evidence="8">Efflux RND transporter periplasmic adaptor subunit</fullName>
    </submittedName>
</protein>
<dbReference type="InterPro" id="IPR045800">
    <property type="entry name" value="HMBD"/>
</dbReference>
<feature type="domain" description="CzcB-like C-terminal circularly permuted SH3-like" evidence="7">
    <location>
        <begin position="322"/>
        <end position="382"/>
    </location>
</feature>
<dbReference type="InterPro" id="IPR058649">
    <property type="entry name" value="CzcB_C"/>
</dbReference>
<dbReference type="InterPro" id="IPR058790">
    <property type="entry name" value="BSH_CusB"/>
</dbReference>
<dbReference type="OrthoDB" id="9806939at2"/>
<dbReference type="Gene3D" id="2.40.50.320">
    <property type="entry name" value="Copper binding periplasmic protein CusF"/>
    <property type="match status" value="1"/>
</dbReference>
<evidence type="ECO:0000259" key="6">
    <source>
        <dbReference type="Pfam" id="PF25954"/>
    </source>
</evidence>
<dbReference type="GO" id="GO:0016020">
    <property type="term" value="C:membrane"/>
    <property type="evidence" value="ECO:0007669"/>
    <property type="project" value="InterPro"/>
</dbReference>
<dbReference type="PANTHER" id="PTHR30097:SF15">
    <property type="entry name" value="CATION EFFLUX SYSTEM PROTEIN CUSB"/>
    <property type="match status" value="1"/>
</dbReference>